<dbReference type="GO" id="GO:0016020">
    <property type="term" value="C:membrane"/>
    <property type="evidence" value="ECO:0007669"/>
    <property type="project" value="UniProtKB-SubCell"/>
</dbReference>
<proteinExistence type="inferred from homology"/>
<evidence type="ECO:0000313" key="16">
    <source>
        <dbReference type="Proteomes" id="UP001634007"/>
    </source>
</evidence>
<keyword evidence="11" id="KW-0472">Membrane</keyword>
<dbReference type="SUPFAM" id="SSF48264">
    <property type="entry name" value="Cytochrome P450"/>
    <property type="match status" value="1"/>
</dbReference>
<evidence type="ECO:0000256" key="3">
    <source>
        <dbReference type="ARBA" id="ARBA00010617"/>
    </source>
</evidence>
<keyword evidence="10 13" id="KW-0503">Monooxygenase</keyword>
<dbReference type="PANTHER" id="PTHR47955:SF9">
    <property type="entry name" value="PREMNASPIRODIENE OXYGENASE-LIKE"/>
    <property type="match status" value="1"/>
</dbReference>
<dbReference type="PROSITE" id="PS00086">
    <property type="entry name" value="CYTOCHROME_P450"/>
    <property type="match status" value="1"/>
</dbReference>
<evidence type="ECO:0000256" key="7">
    <source>
        <dbReference type="ARBA" id="ARBA00022989"/>
    </source>
</evidence>
<dbReference type="AlphaFoldDB" id="A0ABD3KRT8"/>
<evidence type="ECO:0000256" key="6">
    <source>
        <dbReference type="ARBA" id="ARBA00022723"/>
    </source>
</evidence>
<evidence type="ECO:0000256" key="13">
    <source>
        <dbReference type="RuleBase" id="RU000461"/>
    </source>
</evidence>
<dbReference type="CDD" id="cd11072">
    <property type="entry name" value="CYP71-like"/>
    <property type="match status" value="1"/>
</dbReference>
<evidence type="ECO:0000313" key="15">
    <source>
        <dbReference type="EMBL" id="KAL3742505.1"/>
    </source>
</evidence>
<dbReference type="GO" id="GO:0046872">
    <property type="term" value="F:metal ion binding"/>
    <property type="evidence" value="ECO:0007669"/>
    <property type="project" value="UniProtKB-KW"/>
</dbReference>
<evidence type="ECO:0000256" key="5">
    <source>
        <dbReference type="ARBA" id="ARBA00022692"/>
    </source>
</evidence>
<comment type="similarity">
    <text evidence="3 13">Belongs to the cytochrome P450 family.</text>
</comment>
<protein>
    <recommendedName>
        <fullName evidence="17">Cytochrome P450</fullName>
    </recommendedName>
</protein>
<dbReference type="InterPro" id="IPR001128">
    <property type="entry name" value="Cyt_P450"/>
</dbReference>
<evidence type="ECO:0000256" key="9">
    <source>
        <dbReference type="ARBA" id="ARBA00023004"/>
    </source>
</evidence>
<evidence type="ECO:0000256" key="1">
    <source>
        <dbReference type="ARBA" id="ARBA00001971"/>
    </source>
</evidence>
<dbReference type="Pfam" id="PF00067">
    <property type="entry name" value="p450"/>
    <property type="match status" value="1"/>
</dbReference>
<dbReference type="PANTHER" id="PTHR47955">
    <property type="entry name" value="CYTOCHROME P450 FAMILY 71 PROTEIN"/>
    <property type="match status" value="1"/>
</dbReference>
<evidence type="ECO:0000256" key="10">
    <source>
        <dbReference type="ARBA" id="ARBA00023033"/>
    </source>
</evidence>
<keyword evidence="7" id="KW-1133">Transmembrane helix</keyword>
<dbReference type="GO" id="GO:0004497">
    <property type="term" value="F:monooxygenase activity"/>
    <property type="evidence" value="ECO:0007669"/>
    <property type="project" value="UniProtKB-KW"/>
</dbReference>
<sequence length="504" mass="57013">MLLFILSSLLFLFFLKIFSSKNATKSSRTKHLPPGPKKLPFIGNLHHFIGSLPHLRLSDLAKTYGPIFHLQLGELSVVTVSNPKLAEQVLKTHELTFAQRPTFVFMEMAIYPNMIFSPYGEYWRQMRKICVTELLSAPRVRSFKSIREEEARGLVDNMRSLSCSPFNLSEKIFAFSNSIISKAAVGRRCKQQEAFIALLKESVALTGGFGVAEIFPSLKFLTRLSRMKSKLDMLMGKMDKIFDSIIEEHKMEIDRSSRINEDDALGGGEDILDVLLRLEQSKEVGFHPTVDDIKGLILELFGAGSYSSSATVEWTMSELIRNPEVMAKAQAEVRQALKGKHHVEESDLNELKYLKSIIKETLRLHPPAPLIPREAIEEAEIDGYRVPVNSRIIVNALTLGRDPDYWTDSEKYEPERFLESSVDFKGTDFQFLPFGSGRRSCPGTAFAYANIELLLASFLYHFDWKLPNGKASEELDMTETFGMVVKRKNDLNVIAIPYTPELAA</sequence>
<evidence type="ECO:0008006" key="17">
    <source>
        <dbReference type="Google" id="ProtNLM"/>
    </source>
</evidence>
<evidence type="ECO:0000256" key="14">
    <source>
        <dbReference type="SAM" id="SignalP"/>
    </source>
</evidence>
<evidence type="ECO:0000256" key="4">
    <source>
        <dbReference type="ARBA" id="ARBA00022617"/>
    </source>
</evidence>
<organism evidence="15 16">
    <name type="scientific">Eucalyptus globulus</name>
    <name type="common">Tasmanian blue gum</name>
    <dbReference type="NCBI Taxonomy" id="34317"/>
    <lineage>
        <taxon>Eukaryota</taxon>
        <taxon>Viridiplantae</taxon>
        <taxon>Streptophyta</taxon>
        <taxon>Embryophyta</taxon>
        <taxon>Tracheophyta</taxon>
        <taxon>Spermatophyta</taxon>
        <taxon>Magnoliopsida</taxon>
        <taxon>eudicotyledons</taxon>
        <taxon>Gunneridae</taxon>
        <taxon>Pentapetalae</taxon>
        <taxon>rosids</taxon>
        <taxon>malvids</taxon>
        <taxon>Myrtales</taxon>
        <taxon>Myrtaceae</taxon>
        <taxon>Myrtoideae</taxon>
        <taxon>Eucalypteae</taxon>
        <taxon>Eucalyptus</taxon>
    </lineage>
</organism>
<keyword evidence="14" id="KW-0732">Signal</keyword>
<keyword evidence="9 12" id="KW-0408">Iron</keyword>
<dbReference type="FunFam" id="1.10.630.10:FF:000043">
    <property type="entry name" value="Cytochrome P450 99A2"/>
    <property type="match status" value="1"/>
</dbReference>
<keyword evidence="6 12" id="KW-0479">Metal-binding</keyword>
<evidence type="ECO:0000256" key="11">
    <source>
        <dbReference type="ARBA" id="ARBA00023136"/>
    </source>
</evidence>
<comment type="cofactor">
    <cofactor evidence="1 12">
        <name>heme</name>
        <dbReference type="ChEBI" id="CHEBI:30413"/>
    </cofactor>
</comment>
<evidence type="ECO:0000256" key="8">
    <source>
        <dbReference type="ARBA" id="ARBA00023002"/>
    </source>
</evidence>
<feature type="binding site" description="axial binding residue" evidence="12">
    <location>
        <position position="441"/>
    </location>
    <ligand>
        <name>heme</name>
        <dbReference type="ChEBI" id="CHEBI:30413"/>
    </ligand>
    <ligandPart>
        <name>Fe</name>
        <dbReference type="ChEBI" id="CHEBI:18248"/>
    </ligandPart>
</feature>
<dbReference type="InterPro" id="IPR017972">
    <property type="entry name" value="Cyt_P450_CS"/>
</dbReference>
<feature type="signal peptide" evidence="14">
    <location>
        <begin position="1"/>
        <end position="19"/>
    </location>
</feature>
<gene>
    <name evidence="15" type="ORF">ACJRO7_017903</name>
</gene>
<evidence type="ECO:0000256" key="12">
    <source>
        <dbReference type="PIRSR" id="PIRSR602401-1"/>
    </source>
</evidence>
<dbReference type="EMBL" id="JBJKBG010000004">
    <property type="protein sequence ID" value="KAL3742505.1"/>
    <property type="molecule type" value="Genomic_DNA"/>
</dbReference>
<reference evidence="15 16" key="1">
    <citation type="submission" date="2024-11" db="EMBL/GenBank/DDBJ databases">
        <title>Chromosome-level genome assembly of Eucalyptus globulus Labill. provides insights into its genome evolution.</title>
        <authorList>
            <person name="Li X."/>
        </authorList>
    </citation>
    <scope>NUCLEOTIDE SEQUENCE [LARGE SCALE GENOMIC DNA]</scope>
    <source>
        <strain evidence="15">CL2024</strain>
        <tissue evidence="15">Fresh tender leaves</tissue>
    </source>
</reference>
<evidence type="ECO:0000256" key="2">
    <source>
        <dbReference type="ARBA" id="ARBA00004370"/>
    </source>
</evidence>
<keyword evidence="5" id="KW-0812">Transmembrane</keyword>
<comment type="subcellular location">
    <subcellularLocation>
        <location evidence="2">Membrane</location>
    </subcellularLocation>
</comment>
<comment type="caution">
    <text evidence="15">The sequence shown here is derived from an EMBL/GenBank/DDBJ whole genome shotgun (WGS) entry which is preliminary data.</text>
</comment>
<dbReference type="Gene3D" id="1.10.630.10">
    <property type="entry name" value="Cytochrome P450"/>
    <property type="match status" value="1"/>
</dbReference>
<dbReference type="InterPro" id="IPR036396">
    <property type="entry name" value="Cyt_P450_sf"/>
</dbReference>
<accession>A0ABD3KRT8</accession>
<keyword evidence="8 13" id="KW-0560">Oxidoreductase</keyword>
<feature type="chain" id="PRO_5044851013" description="Cytochrome P450" evidence="14">
    <location>
        <begin position="20"/>
        <end position="504"/>
    </location>
</feature>
<dbReference type="PRINTS" id="PR00463">
    <property type="entry name" value="EP450I"/>
</dbReference>
<dbReference type="PRINTS" id="PR00385">
    <property type="entry name" value="P450"/>
</dbReference>
<keyword evidence="16" id="KW-1185">Reference proteome</keyword>
<dbReference type="InterPro" id="IPR002401">
    <property type="entry name" value="Cyt_P450_E_grp-I"/>
</dbReference>
<name>A0ABD3KRT8_EUCGL</name>
<keyword evidence="4 12" id="KW-0349">Heme</keyword>
<dbReference type="Proteomes" id="UP001634007">
    <property type="component" value="Unassembled WGS sequence"/>
</dbReference>